<dbReference type="AlphaFoldDB" id="A0A8J4DWF1"/>
<sequence length="75" mass="8043">MSADVAAESSPSDPTAVPQWRRSSYCANGACIEVATDDPHYVGIRDSKAPAAGELWLTPVEFRAFIAAVRDENFG</sequence>
<dbReference type="InterPro" id="IPR007278">
    <property type="entry name" value="DUF397"/>
</dbReference>
<name>A0A8J4DWF1_9ACTN</name>
<dbReference type="EMBL" id="BOPG01000006">
    <property type="protein sequence ID" value="GIJ53395.1"/>
    <property type="molecule type" value="Genomic_DNA"/>
</dbReference>
<evidence type="ECO:0000313" key="3">
    <source>
        <dbReference type="Proteomes" id="UP000612585"/>
    </source>
</evidence>
<dbReference type="Proteomes" id="UP000612585">
    <property type="component" value="Unassembled WGS sequence"/>
</dbReference>
<evidence type="ECO:0000313" key="2">
    <source>
        <dbReference type="EMBL" id="GIJ53395.1"/>
    </source>
</evidence>
<keyword evidence="3" id="KW-1185">Reference proteome</keyword>
<feature type="domain" description="DUF397" evidence="1">
    <location>
        <begin position="19"/>
        <end position="70"/>
    </location>
</feature>
<comment type="caution">
    <text evidence="2">The sequence shown here is derived from an EMBL/GenBank/DDBJ whole genome shotgun (WGS) entry which is preliminary data.</text>
</comment>
<dbReference type="RefSeq" id="WP_203987520.1">
    <property type="nucleotide sequence ID" value="NZ_BOPG01000006.1"/>
</dbReference>
<evidence type="ECO:0000259" key="1">
    <source>
        <dbReference type="Pfam" id="PF04149"/>
    </source>
</evidence>
<organism evidence="2 3">
    <name type="scientific">Virgisporangium aurantiacum</name>
    <dbReference type="NCBI Taxonomy" id="175570"/>
    <lineage>
        <taxon>Bacteria</taxon>
        <taxon>Bacillati</taxon>
        <taxon>Actinomycetota</taxon>
        <taxon>Actinomycetes</taxon>
        <taxon>Micromonosporales</taxon>
        <taxon>Micromonosporaceae</taxon>
        <taxon>Virgisporangium</taxon>
    </lineage>
</organism>
<gene>
    <name evidence="2" type="ORF">Vau01_009110</name>
</gene>
<dbReference type="Pfam" id="PF04149">
    <property type="entry name" value="DUF397"/>
    <property type="match status" value="1"/>
</dbReference>
<proteinExistence type="predicted"/>
<protein>
    <recommendedName>
        <fullName evidence="1">DUF397 domain-containing protein</fullName>
    </recommendedName>
</protein>
<accession>A0A8J4DWF1</accession>
<reference evidence="2" key="1">
    <citation type="submission" date="2021-01" db="EMBL/GenBank/DDBJ databases">
        <title>Whole genome shotgun sequence of Virgisporangium aurantiacum NBRC 16421.</title>
        <authorList>
            <person name="Komaki H."/>
            <person name="Tamura T."/>
        </authorList>
    </citation>
    <scope>NUCLEOTIDE SEQUENCE</scope>
    <source>
        <strain evidence="2">NBRC 16421</strain>
    </source>
</reference>